<proteinExistence type="predicted"/>
<reference evidence="2 3" key="1">
    <citation type="submission" date="2020-12" db="EMBL/GenBank/DDBJ databases">
        <title>Metabolic potential, ecology and presence of endohyphal bacteria is reflected in genomic diversity of Mucoromycotina.</title>
        <authorList>
            <person name="Muszewska A."/>
            <person name="Okrasinska A."/>
            <person name="Steczkiewicz K."/>
            <person name="Drgas O."/>
            <person name="Orlowska M."/>
            <person name="Perlinska-Lenart U."/>
            <person name="Aleksandrzak-Piekarczyk T."/>
            <person name="Szatraj K."/>
            <person name="Zielenkiewicz U."/>
            <person name="Pilsyk S."/>
            <person name="Malc E."/>
            <person name="Mieczkowski P."/>
            <person name="Kruszewska J.S."/>
            <person name="Biernat P."/>
            <person name="Pawlowska J."/>
        </authorList>
    </citation>
    <scope>NUCLEOTIDE SEQUENCE [LARGE SCALE GENOMIC DNA]</scope>
    <source>
        <strain evidence="2 3">CBS 142.35</strain>
    </source>
</reference>
<sequence>MTSNHLLQHQRNSAERPEVNADVRRCRTTRTQRPDAMVLEVKGVHYAKCIAYGKAKAANTDIHGKGVDLDVRLAVFSKNYIDVNKLNHVVAFHYSENITFYIEKSQGEGAYVIAELAQITFRQAISDVKLFIDNISSYYTMYTAFQSIQQSMDIDYWKNNHRETLSTPHYMEAIDKTKSNGRLDDKTHQALSYHQ</sequence>
<organism evidence="2 3">
    <name type="scientific">Circinella minor</name>
    <dbReference type="NCBI Taxonomy" id="1195481"/>
    <lineage>
        <taxon>Eukaryota</taxon>
        <taxon>Fungi</taxon>
        <taxon>Fungi incertae sedis</taxon>
        <taxon>Mucoromycota</taxon>
        <taxon>Mucoromycotina</taxon>
        <taxon>Mucoromycetes</taxon>
        <taxon>Mucorales</taxon>
        <taxon>Lichtheimiaceae</taxon>
        <taxon>Circinella</taxon>
    </lineage>
</organism>
<evidence type="ECO:0000313" key="3">
    <source>
        <dbReference type="Proteomes" id="UP000646827"/>
    </source>
</evidence>
<evidence type="ECO:0000256" key="1">
    <source>
        <dbReference type="SAM" id="MobiDB-lite"/>
    </source>
</evidence>
<dbReference type="AlphaFoldDB" id="A0A8H7VI82"/>
<comment type="caution">
    <text evidence="2">The sequence shown here is derived from an EMBL/GenBank/DDBJ whole genome shotgun (WGS) entry which is preliminary data.</text>
</comment>
<feature type="compositionally biased region" description="Polar residues" evidence="1">
    <location>
        <begin position="1"/>
        <end position="11"/>
    </location>
</feature>
<evidence type="ECO:0000313" key="2">
    <source>
        <dbReference type="EMBL" id="KAG2217463.1"/>
    </source>
</evidence>
<protein>
    <submittedName>
        <fullName evidence="2">Uncharacterized protein</fullName>
    </submittedName>
</protein>
<dbReference type="OrthoDB" id="2448606at2759"/>
<gene>
    <name evidence="2" type="ORF">INT45_011899</name>
</gene>
<name>A0A8H7VI82_9FUNG</name>
<dbReference type="Proteomes" id="UP000646827">
    <property type="component" value="Unassembled WGS sequence"/>
</dbReference>
<dbReference type="EMBL" id="JAEPRB010000296">
    <property type="protein sequence ID" value="KAG2217463.1"/>
    <property type="molecule type" value="Genomic_DNA"/>
</dbReference>
<keyword evidence="3" id="KW-1185">Reference proteome</keyword>
<feature type="region of interest" description="Disordered" evidence="1">
    <location>
        <begin position="1"/>
        <end position="20"/>
    </location>
</feature>
<accession>A0A8H7VI82</accession>